<dbReference type="EMBL" id="UINC01194456">
    <property type="protein sequence ID" value="SVE10539.1"/>
    <property type="molecule type" value="Genomic_DNA"/>
</dbReference>
<reference evidence="3" key="1">
    <citation type="submission" date="2018-05" db="EMBL/GenBank/DDBJ databases">
        <authorList>
            <person name="Lanie J.A."/>
            <person name="Ng W.-L."/>
            <person name="Kazmierczak K.M."/>
            <person name="Andrzejewski T.M."/>
            <person name="Davidsen T.M."/>
            <person name="Wayne K.J."/>
            <person name="Tettelin H."/>
            <person name="Glass J.I."/>
            <person name="Rusch D."/>
            <person name="Podicherti R."/>
            <person name="Tsui H.-C.T."/>
            <person name="Winkler M.E."/>
        </authorList>
    </citation>
    <scope>NUCLEOTIDE SEQUENCE</scope>
</reference>
<dbReference type="GO" id="GO:0031436">
    <property type="term" value="C:BRCA1-BARD1 complex"/>
    <property type="evidence" value="ECO:0007669"/>
    <property type="project" value="TreeGrafter"/>
</dbReference>
<dbReference type="InterPro" id="IPR036770">
    <property type="entry name" value="Ankyrin_rpt-contain_sf"/>
</dbReference>
<dbReference type="PROSITE" id="PS50297">
    <property type="entry name" value="ANK_REP_REGION"/>
    <property type="match status" value="1"/>
</dbReference>
<dbReference type="Pfam" id="PF00023">
    <property type="entry name" value="Ank"/>
    <property type="match status" value="1"/>
</dbReference>
<organism evidence="3">
    <name type="scientific">marine metagenome</name>
    <dbReference type="NCBI Taxonomy" id="408172"/>
    <lineage>
        <taxon>unclassified sequences</taxon>
        <taxon>metagenomes</taxon>
        <taxon>ecological metagenomes</taxon>
    </lineage>
</organism>
<dbReference type="Gene3D" id="1.25.40.20">
    <property type="entry name" value="Ankyrin repeat-containing domain"/>
    <property type="match status" value="1"/>
</dbReference>
<dbReference type="AlphaFoldDB" id="A0A383ASN5"/>
<dbReference type="GO" id="GO:0070531">
    <property type="term" value="C:BRCA1-A complex"/>
    <property type="evidence" value="ECO:0007669"/>
    <property type="project" value="TreeGrafter"/>
</dbReference>
<evidence type="ECO:0000256" key="1">
    <source>
        <dbReference type="ARBA" id="ARBA00022737"/>
    </source>
</evidence>
<keyword evidence="1" id="KW-0677">Repeat</keyword>
<evidence type="ECO:0000256" key="2">
    <source>
        <dbReference type="ARBA" id="ARBA00023043"/>
    </source>
</evidence>
<dbReference type="GO" id="GO:0004842">
    <property type="term" value="F:ubiquitin-protein transferase activity"/>
    <property type="evidence" value="ECO:0007669"/>
    <property type="project" value="TreeGrafter"/>
</dbReference>
<dbReference type="PROSITE" id="PS50088">
    <property type="entry name" value="ANK_REPEAT"/>
    <property type="match status" value="1"/>
</dbReference>
<feature type="non-terminal residue" evidence="3">
    <location>
        <position position="1"/>
    </location>
</feature>
<gene>
    <name evidence="3" type="ORF">METZ01_LOCUS463393</name>
</gene>
<sequence>VGCGPSASKDIYQATTLGDIYWVEKHLDTGADVNAKNVSGWTPLQVAAVGGHEKVVELLISKGAKVNMKKRFNKGDGAPEFVGKILTALDLSEAIFSWDNSETIANKKETADLLRKHGGKTGKELKAEGK</sequence>
<evidence type="ECO:0000313" key="3">
    <source>
        <dbReference type="EMBL" id="SVE10539.1"/>
    </source>
</evidence>
<protein>
    <submittedName>
        <fullName evidence="3">Uncharacterized protein</fullName>
    </submittedName>
</protein>
<dbReference type="InterPro" id="IPR002110">
    <property type="entry name" value="Ankyrin_rpt"/>
</dbReference>
<keyword evidence="2" id="KW-0040">ANK repeat</keyword>
<accession>A0A383ASN5</accession>
<dbReference type="PANTHER" id="PTHR24171:SF8">
    <property type="entry name" value="BRCA1-ASSOCIATED RING DOMAIN PROTEIN 1"/>
    <property type="match status" value="1"/>
</dbReference>
<name>A0A383ASN5_9ZZZZ</name>
<dbReference type="SMART" id="SM00248">
    <property type="entry name" value="ANK"/>
    <property type="match status" value="1"/>
</dbReference>
<dbReference type="GO" id="GO:0085020">
    <property type="term" value="P:protein K6-linked ubiquitination"/>
    <property type="evidence" value="ECO:0007669"/>
    <property type="project" value="TreeGrafter"/>
</dbReference>
<dbReference type="PANTHER" id="PTHR24171">
    <property type="entry name" value="ANKYRIN REPEAT DOMAIN-CONTAINING PROTEIN 39-RELATED"/>
    <property type="match status" value="1"/>
</dbReference>
<proteinExistence type="predicted"/>
<dbReference type="SUPFAM" id="SSF48403">
    <property type="entry name" value="Ankyrin repeat"/>
    <property type="match status" value="1"/>
</dbReference>